<feature type="compositionally biased region" description="Low complexity" evidence="1">
    <location>
        <begin position="418"/>
        <end position="432"/>
    </location>
</feature>
<evidence type="ECO:0000313" key="3">
    <source>
        <dbReference type="Proteomes" id="UP000005149"/>
    </source>
</evidence>
<keyword evidence="2" id="KW-0675">Receptor</keyword>
<dbReference type="AlphaFoldDB" id="K1JJ72"/>
<dbReference type="RefSeq" id="WP_005303294.1">
    <property type="nucleotide sequence ID" value="NZ_JH815591.1"/>
</dbReference>
<gene>
    <name evidence="2" type="ORF">HMPREF1171_02258</name>
</gene>
<dbReference type="HOGENOM" id="CLU_033215_5_0_6"/>
<dbReference type="PANTHER" id="PTHR42941:SF1">
    <property type="entry name" value="SLL1037 PROTEIN"/>
    <property type="match status" value="1"/>
</dbReference>
<name>K1JJ72_9GAMM</name>
<dbReference type="PATRIC" id="fig|1073377.4.peg.2311"/>
<dbReference type="Gene3D" id="3.40.190.10">
    <property type="entry name" value="Periplasmic binding protein-like II"/>
    <property type="match status" value="2"/>
</dbReference>
<dbReference type="NCBIfam" id="TIGR02122">
    <property type="entry name" value="TRAP_TAXI"/>
    <property type="match status" value="1"/>
</dbReference>
<protein>
    <submittedName>
        <fullName evidence="2">TAXI family TRAP transporter solute receptor</fullName>
    </submittedName>
</protein>
<reference evidence="2 3" key="1">
    <citation type="submission" date="2012-06" db="EMBL/GenBank/DDBJ databases">
        <title>The Genome Sequence of Aeromonas hydrophila SSU.</title>
        <authorList>
            <consortium name="The Broad Institute Genome Sequencing Platform"/>
            <person name="Earl A."/>
            <person name="Ward D."/>
            <person name="Feldgarden M."/>
            <person name="Gevers D."/>
            <person name="Chopra A."/>
            <person name="Walker B."/>
            <person name="Young S.K."/>
            <person name="Zeng Q."/>
            <person name="Gargeya S."/>
            <person name="Fitzgerald M."/>
            <person name="Haas B."/>
            <person name="Abouelleil A."/>
            <person name="Alvarado L."/>
            <person name="Arachchi H.M."/>
            <person name="Berlin A.M."/>
            <person name="Chapman S.B."/>
            <person name="Goldberg J."/>
            <person name="Griggs A."/>
            <person name="Gujja S."/>
            <person name="Hansen M."/>
            <person name="Howarth C."/>
            <person name="Imamovic A."/>
            <person name="Larimer J."/>
            <person name="McCowan C."/>
            <person name="Montmayeur A."/>
            <person name="Murphy C."/>
            <person name="Neiman D."/>
            <person name="Pearson M."/>
            <person name="Priest M."/>
            <person name="Roberts A."/>
            <person name="Saif S."/>
            <person name="Shea T."/>
            <person name="Sisk P."/>
            <person name="Sykes S."/>
            <person name="Wortman J."/>
            <person name="Nusbaum C."/>
            <person name="Birren B."/>
        </authorList>
    </citation>
    <scope>NUCLEOTIDE SEQUENCE [LARGE SCALE GENOMIC DNA]</scope>
    <source>
        <strain evidence="2 3">SSU</strain>
    </source>
</reference>
<keyword evidence="3" id="KW-1185">Reference proteome</keyword>
<dbReference type="CDD" id="cd13568">
    <property type="entry name" value="PBP2_TAXI_TRAP_like_3"/>
    <property type="match status" value="1"/>
</dbReference>
<feature type="compositionally biased region" description="Low complexity" evidence="1">
    <location>
        <begin position="438"/>
        <end position="462"/>
    </location>
</feature>
<dbReference type="SUPFAM" id="SSF53850">
    <property type="entry name" value="Periplasmic binding protein-like II"/>
    <property type="match status" value="1"/>
</dbReference>
<comment type="caution">
    <text evidence="2">The sequence shown here is derived from an EMBL/GenBank/DDBJ whole genome shotgun (WGS) entry which is preliminary data.</text>
</comment>
<accession>K1JJ72</accession>
<dbReference type="EMBL" id="AGWR01000016">
    <property type="protein sequence ID" value="EKB27967.1"/>
    <property type="molecule type" value="Genomic_DNA"/>
</dbReference>
<dbReference type="Pfam" id="PF16868">
    <property type="entry name" value="NMT1_3"/>
    <property type="match status" value="1"/>
</dbReference>
<dbReference type="PANTHER" id="PTHR42941">
    <property type="entry name" value="SLL1037 PROTEIN"/>
    <property type="match status" value="1"/>
</dbReference>
<dbReference type="Proteomes" id="UP000005149">
    <property type="component" value="Unassembled WGS sequence"/>
</dbReference>
<feature type="region of interest" description="Disordered" evidence="1">
    <location>
        <begin position="340"/>
        <end position="462"/>
    </location>
</feature>
<dbReference type="InterPro" id="IPR011852">
    <property type="entry name" value="TRAP_TAXI"/>
</dbReference>
<evidence type="ECO:0000313" key="2">
    <source>
        <dbReference type="EMBL" id="EKB27967.1"/>
    </source>
</evidence>
<evidence type="ECO:0000256" key="1">
    <source>
        <dbReference type="SAM" id="MobiDB-lite"/>
    </source>
</evidence>
<sequence>MFQRVLHLLPIRLRRALPWLAATLALPLQAATYLTIGTGPLNGVYYPTGGAICRLLNEESGSHGLHCSVQSTSGSLANLKALAQGNIQLALVQSDVLHHAAHGTGPFQGQPPADQLRSLYRLHQESLTLLASATSNINTLADIEGKRVDLGNPGSGERVTSQALLDAMGWQAKSFAPLIPAAANNRLEGLCDGTLDAAFVVAGHPNQAIGDLTGRCKARLIPIEGEQIDRLLKQHPYYQRGRIGANLYPGQTSGINTFAVTAELVALASLPDSEVRTVRDVLSGRLKQFTRLHPALTALTLEGMQGEAEVPRHAGMADAPPPPALLPEALSPAPAISEALATSAAQPTEVARPAGEEAKQAAGATGAPSAEGTPATSSGLTPGALLPTPSAAAATEPGASNVLEGAAVEQGDTLTGTAAPSPSAVVSGAQPASPAPAEPASTAPAPAAPSGASPTAEGTPAQ</sequence>
<proteinExistence type="predicted"/>
<feature type="compositionally biased region" description="Low complexity" evidence="1">
    <location>
        <begin position="378"/>
        <end position="400"/>
    </location>
</feature>
<organism evidence="2 3">
    <name type="scientific">Aeromonas dhakensis</name>
    <dbReference type="NCBI Taxonomy" id="196024"/>
    <lineage>
        <taxon>Bacteria</taxon>
        <taxon>Pseudomonadati</taxon>
        <taxon>Pseudomonadota</taxon>
        <taxon>Gammaproteobacteria</taxon>
        <taxon>Aeromonadales</taxon>
        <taxon>Aeromonadaceae</taxon>
        <taxon>Aeromonas</taxon>
    </lineage>
</organism>